<reference evidence="2" key="1">
    <citation type="submission" date="2020-05" db="EMBL/GenBank/DDBJ databases">
        <title>WGS assembly of Panicum virgatum.</title>
        <authorList>
            <person name="Lovell J.T."/>
            <person name="Jenkins J."/>
            <person name="Shu S."/>
            <person name="Juenger T.E."/>
            <person name="Schmutz J."/>
        </authorList>
    </citation>
    <scope>NUCLEOTIDE SEQUENCE</scope>
    <source>
        <strain evidence="2">AP13</strain>
    </source>
</reference>
<feature type="compositionally biased region" description="Basic and acidic residues" evidence="1">
    <location>
        <begin position="124"/>
        <end position="142"/>
    </location>
</feature>
<dbReference type="AlphaFoldDB" id="A0A8T0UGI8"/>
<gene>
    <name evidence="2" type="ORF">PVAP13_3KG079300</name>
</gene>
<feature type="compositionally biased region" description="Acidic residues" evidence="1">
    <location>
        <begin position="98"/>
        <end position="114"/>
    </location>
</feature>
<organism evidence="2 3">
    <name type="scientific">Panicum virgatum</name>
    <name type="common">Blackwell switchgrass</name>
    <dbReference type="NCBI Taxonomy" id="38727"/>
    <lineage>
        <taxon>Eukaryota</taxon>
        <taxon>Viridiplantae</taxon>
        <taxon>Streptophyta</taxon>
        <taxon>Embryophyta</taxon>
        <taxon>Tracheophyta</taxon>
        <taxon>Spermatophyta</taxon>
        <taxon>Magnoliopsida</taxon>
        <taxon>Liliopsida</taxon>
        <taxon>Poales</taxon>
        <taxon>Poaceae</taxon>
        <taxon>PACMAD clade</taxon>
        <taxon>Panicoideae</taxon>
        <taxon>Panicodae</taxon>
        <taxon>Paniceae</taxon>
        <taxon>Panicinae</taxon>
        <taxon>Panicum</taxon>
        <taxon>Panicum sect. Hiantes</taxon>
    </lineage>
</organism>
<proteinExistence type="predicted"/>
<evidence type="ECO:0000313" key="2">
    <source>
        <dbReference type="EMBL" id="KAG2623752.1"/>
    </source>
</evidence>
<feature type="region of interest" description="Disordered" evidence="1">
    <location>
        <begin position="20"/>
        <end position="162"/>
    </location>
</feature>
<feature type="compositionally biased region" description="Pro residues" evidence="1">
    <location>
        <begin position="25"/>
        <end position="37"/>
    </location>
</feature>
<dbReference type="Proteomes" id="UP000823388">
    <property type="component" value="Chromosome 3K"/>
</dbReference>
<evidence type="ECO:0000313" key="3">
    <source>
        <dbReference type="Proteomes" id="UP000823388"/>
    </source>
</evidence>
<accession>A0A8T0UGI8</accession>
<comment type="caution">
    <text evidence="2">The sequence shown here is derived from an EMBL/GenBank/DDBJ whole genome shotgun (WGS) entry which is preliminary data.</text>
</comment>
<feature type="compositionally biased region" description="Basic and acidic residues" evidence="1">
    <location>
        <begin position="151"/>
        <end position="162"/>
    </location>
</feature>
<evidence type="ECO:0000256" key="1">
    <source>
        <dbReference type="SAM" id="MobiDB-lite"/>
    </source>
</evidence>
<name>A0A8T0UGI8_PANVG</name>
<keyword evidence="3" id="KW-1185">Reference proteome</keyword>
<dbReference type="EMBL" id="CM029041">
    <property type="protein sequence ID" value="KAG2623752.1"/>
    <property type="molecule type" value="Genomic_DNA"/>
</dbReference>
<sequence>MLRRAASTFDVHAAAWLRRRLPRRPATPPPPPPPPPAQLGSHHPRAQLQPRRGLPHLGGARGYRRMARRIPAARPDGYSTSEGELEEEPDEWAREEIPEPDAAGEEDDDSDGSEVEGYMLDFGALREELGKKEEGRPRRADHASSGGARQVLEETPVRRRRV</sequence>
<protein>
    <submittedName>
        <fullName evidence="2">Uncharacterized protein</fullName>
    </submittedName>
</protein>